<evidence type="ECO:0000259" key="4">
    <source>
        <dbReference type="Pfam" id="PF22939"/>
    </source>
</evidence>
<dbReference type="SUPFAM" id="SSF48403">
    <property type="entry name" value="Ankyrin repeat"/>
    <property type="match status" value="1"/>
</dbReference>
<dbReference type="SUPFAM" id="SSF52540">
    <property type="entry name" value="P-loop containing nucleoside triphosphate hydrolases"/>
    <property type="match status" value="1"/>
</dbReference>
<organism evidence="6 7">
    <name type="scientific">Fusarium circinatum</name>
    <name type="common">Pitch canker fungus</name>
    <name type="synonym">Gibberella circinata</name>
    <dbReference type="NCBI Taxonomy" id="48490"/>
    <lineage>
        <taxon>Eukaryota</taxon>
        <taxon>Fungi</taxon>
        <taxon>Dikarya</taxon>
        <taxon>Ascomycota</taxon>
        <taxon>Pezizomycotina</taxon>
        <taxon>Sordariomycetes</taxon>
        <taxon>Hypocreomycetidae</taxon>
        <taxon>Hypocreales</taxon>
        <taxon>Nectriaceae</taxon>
        <taxon>Fusarium</taxon>
        <taxon>Fusarium fujikuroi species complex</taxon>
    </lineage>
</organism>
<dbReference type="Gene3D" id="1.25.40.20">
    <property type="entry name" value="Ankyrin repeat-containing domain"/>
    <property type="match status" value="1"/>
</dbReference>
<feature type="non-terminal residue" evidence="6">
    <location>
        <position position="1"/>
    </location>
</feature>
<feature type="coiled-coil region" evidence="3">
    <location>
        <begin position="10"/>
        <end position="94"/>
    </location>
</feature>
<dbReference type="EMBL" id="JAAQPE010000391">
    <property type="protein sequence ID" value="KAF5665562.1"/>
    <property type="molecule type" value="Genomic_DNA"/>
</dbReference>
<dbReference type="Proteomes" id="UP000572754">
    <property type="component" value="Unassembled WGS sequence"/>
</dbReference>
<dbReference type="PROSITE" id="PS50297">
    <property type="entry name" value="ANK_REP_REGION"/>
    <property type="match status" value="1"/>
</dbReference>
<keyword evidence="3" id="KW-0175">Coiled coil</keyword>
<dbReference type="Gene3D" id="3.40.50.300">
    <property type="entry name" value="P-loop containing nucleotide triphosphate hydrolases"/>
    <property type="match status" value="1"/>
</dbReference>
<evidence type="ECO:0000256" key="2">
    <source>
        <dbReference type="PROSITE-ProRule" id="PRU00023"/>
    </source>
</evidence>
<dbReference type="InterPro" id="IPR027417">
    <property type="entry name" value="P-loop_NTPase"/>
</dbReference>
<evidence type="ECO:0000256" key="1">
    <source>
        <dbReference type="ARBA" id="ARBA00022737"/>
    </source>
</evidence>
<sequence>MASLGDIIALVQAAAEIVDYSRDVRHAKEEMQQLHEDIQILEETLKGFLSLSVNITGENKEVFERINSRIKHRMDDLKKKLAQQDNRFEKHMKRLLWPLKKEGLKEDIKDIESLDNQLRKVLQTQELQDQRYQKLVASLTPNIKASIGKTPYRVATLTEGTGEWIWDEEAYQDWGLSGTGILWVHGIQGSGKTGMAEYIGNKLRDEAGDPPEYHVGRVFCDHQTLAGLEDHMDIIMSLWAQLVDSIGGLEISPKVLKEWTTKIETGQLLSRKNLVTFKTEVMSYTIAQAGRTVLILDGLDEVPSSDLQRDLVDTLREIQNANKQCRRMVTSRPYGSISAMFIKDPKLQLEATSHDIELYIRDRISRSGSHFLSRHKTAESIISQLREKCDGTFLMAKLHMDEVLKADNQAKCWSIIRNLPEKASQAYEMGLKRLAEAYTKPEGHLPCNAIQALFWVASTKAPMKAQALRQALAIELTDTDYQAQREICQGVDTLCGEMLIVDPSSQEVQVAHKTITDYLLEPTTQARWFPNVDQHIHLTLIRYLSLNDLNRPLHDSKSIDQFRNRHPLLPYALMYWGEGLSKTIDRAQSYSSLWKETERFLMSSHEAWNSQVLEQVAEMIEKKSQRPLGGYPTPEKAVVPGRIGGLHWAVIFSLKAFVGMLYEHERQSSSKSGISLTPLGLAAAHDRADMAQVLLEAGASVDGDDYNGHYKRPPLYDAMFCGHKDIVSRLLERGACVSLQRTDNDQTPLDLLHETGLEPLVPMIVEAISKRPLMSFHEYLLLVRGAFTKELQMAIRMGLDINQHCGNGKNALDYALELGNKRIISILKDHGAVPRLQWEGWRSGSSGYLHNCPEPYMPGTRIVKERCWGEDEPDEVYSPGGDQPIYDFDISSDLGGNSSHPYLGLNPRDTNSHLLMEVTVDEVIQLPVRTIVFETVSHDQGWSSHKFQHTYLSCTRSWFDMRVCNGSEQSQVFRIQHNVHADESFRMHTNIWDLEELEAVSPLRAELIRGLRHGSKLQIFSHAARGRGWQNIVSMVR</sequence>
<protein>
    <submittedName>
        <fullName evidence="6">Ankyrin repeat protein</fullName>
    </submittedName>
</protein>
<reference evidence="7" key="1">
    <citation type="journal article" date="2020" name="BMC Genomics">
        <title>Correction to: Identification and distribution of gene clusters required for synthesis of sphingolipid metabolism inhibitors in diverse species of the filamentous fungus Fusarium.</title>
        <authorList>
            <person name="Kim H.S."/>
            <person name="Lohmar J.M."/>
            <person name="Busman M."/>
            <person name="Brown D.W."/>
            <person name="Naumann T.A."/>
            <person name="Divon H.H."/>
            <person name="Lysoe E."/>
            <person name="Uhlig S."/>
            <person name="Proctor R.H."/>
        </authorList>
    </citation>
    <scope>NUCLEOTIDE SEQUENCE [LARGE SCALE GENOMIC DNA]</scope>
    <source>
        <strain evidence="7">NRRL 25331</strain>
    </source>
</reference>
<keyword evidence="1" id="KW-0677">Repeat</keyword>
<feature type="repeat" description="ANK" evidence="2">
    <location>
        <begin position="674"/>
        <end position="706"/>
    </location>
</feature>
<name>A0A8H5T9H3_FUSCI</name>
<keyword evidence="7" id="KW-1185">Reference proteome</keyword>
<keyword evidence="2" id="KW-0040">ANK repeat</keyword>
<accession>A0A8H5T9H3</accession>
<proteinExistence type="predicted"/>
<dbReference type="Pfam" id="PF24883">
    <property type="entry name" value="NPHP3_N"/>
    <property type="match status" value="1"/>
</dbReference>
<dbReference type="Pfam" id="PF22939">
    <property type="entry name" value="WHD_GPIID"/>
    <property type="match status" value="1"/>
</dbReference>
<dbReference type="PROSITE" id="PS50088">
    <property type="entry name" value="ANK_REPEAT"/>
    <property type="match status" value="1"/>
</dbReference>
<dbReference type="AlphaFoldDB" id="A0A8H5T9H3"/>
<evidence type="ECO:0000256" key="3">
    <source>
        <dbReference type="SAM" id="Coils"/>
    </source>
</evidence>
<gene>
    <name evidence="6" type="ORF">FCIRC_10489</name>
</gene>
<dbReference type="PANTHER" id="PTHR10039">
    <property type="entry name" value="AMELOGENIN"/>
    <property type="match status" value="1"/>
</dbReference>
<dbReference type="InterPro" id="IPR054471">
    <property type="entry name" value="GPIID_WHD"/>
</dbReference>
<dbReference type="InterPro" id="IPR002110">
    <property type="entry name" value="Ankyrin_rpt"/>
</dbReference>
<dbReference type="InterPro" id="IPR036770">
    <property type="entry name" value="Ankyrin_rpt-contain_sf"/>
</dbReference>
<dbReference type="SMART" id="SM00248">
    <property type="entry name" value="ANK"/>
    <property type="match status" value="3"/>
</dbReference>
<reference evidence="6 7" key="2">
    <citation type="submission" date="2020-05" db="EMBL/GenBank/DDBJ databases">
        <title>Identification and distribution of gene clusters putatively required for synthesis of sphingolipid metabolism inhibitors in phylogenetically diverse species of the filamentous fungus Fusarium.</title>
        <authorList>
            <person name="Kim H.-S."/>
            <person name="Busman M."/>
            <person name="Brown D.W."/>
            <person name="Divon H."/>
            <person name="Uhlig S."/>
            <person name="Proctor R.H."/>
        </authorList>
    </citation>
    <scope>NUCLEOTIDE SEQUENCE [LARGE SCALE GENOMIC DNA]</scope>
    <source>
        <strain evidence="6 7">NRRL 25331</strain>
    </source>
</reference>
<feature type="domain" description="GPI inositol-deacylase winged helix" evidence="4">
    <location>
        <begin position="450"/>
        <end position="525"/>
    </location>
</feature>
<comment type="caution">
    <text evidence="6">The sequence shown here is derived from an EMBL/GenBank/DDBJ whole genome shotgun (WGS) entry which is preliminary data.</text>
</comment>
<dbReference type="InterPro" id="IPR056884">
    <property type="entry name" value="NPHP3-like_N"/>
</dbReference>
<dbReference type="PANTHER" id="PTHR10039:SF15">
    <property type="entry name" value="NACHT DOMAIN-CONTAINING PROTEIN"/>
    <property type="match status" value="1"/>
</dbReference>
<feature type="domain" description="Nephrocystin 3-like N-terminal" evidence="5">
    <location>
        <begin position="160"/>
        <end position="332"/>
    </location>
</feature>
<evidence type="ECO:0000313" key="6">
    <source>
        <dbReference type="EMBL" id="KAF5665562.1"/>
    </source>
</evidence>
<evidence type="ECO:0000313" key="7">
    <source>
        <dbReference type="Proteomes" id="UP000572754"/>
    </source>
</evidence>
<evidence type="ECO:0000259" key="5">
    <source>
        <dbReference type="Pfam" id="PF24883"/>
    </source>
</evidence>
<dbReference type="Pfam" id="PF12796">
    <property type="entry name" value="Ank_2"/>
    <property type="match status" value="1"/>
</dbReference>